<dbReference type="AlphaFoldDB" id="A0A9P5TF36"/>
<dbReference type="EMBL" id="JADNYJ010000255">
    <property type="protein sequence ID" value="KAF8872805.1"/>
    <property type="molecule type" value="Genomic_DNA"/>
</dbReference>
<feature type="compositionally biased region" description="Low complexity" evidence="1">
    <location>
        <begin position="872"/>
        <end position="891"/>
    </location>
</feature>
<feature type="compositionally biased region" description="Pro residues" evidence="1">
    <location>
        <begin position="499"/>
        <end position="509"/>
    </location>
</feature>
<dbReference type="OrthoDB" id="8922241at2759"/>
<protein>
    <submittedName>
        <fullName evidence="2">Uncharacterized protein</fullName>
    </submittedName>
</protein>
<feature type="compositionally biased region" description="Low complexity" evidence="1">
    <location>
        <begin position="640"/>
        <end position="661"/>
    </location>
</feature>
<feature type="compositionally biased region" description="Low complexity" evidence="1">
    <location>
        <begin position="577"/>
        <end position="607"/>
    </location>
</feature>
<feature type="compositionally biased region" description="Basic and acidic residues" evidence="1">
    <location>
        <begin position="165"/>
        <end position="195"/>
    </location>
</feature>
<feature type="region of interest" description="Disordered" evidence="1">
    <location>
        <begin position="781"/>
        <end position="817"/>
    </location>
</feature>
<feature type="compositionally biased region" description="Low complexity" evidence="1">
    <location>
        <begin position="98"/>
        <end position="125"/>
    </location>
</feature>
<dbReference type="Proteomes" id="UP000724874">
    <property type="component" value="Unassembled WGS sequence"/>
</dbReference>
<feature type="region of interest" description="Disordered" evidence="1">
    <location>
        <begin position="852"/>
        <end position="891"/>
    </location>
</feature>
<feature type="region of interest" description="Disordered" evidence="1">
    <location>
        <begin position="690"/>
        <end position="720"/>
    </location>
</feature>
<name>A0A9P5TF36_GYMJU</name>
<feature type="compositionally biased region" description="Low complexity" evidence="1">
    <location>
        <begin position="306"/>
        <end position="323"/>
    </location>
</feature>
<feature type="region of interest" description="Disordered" evidence="1">
    <location>
        <begin position="482"/>
        <end position="671"/>
    </location>
</feature>
<accession>A0A9P5TF36</accession>
<feature type="region of interest" description="Disordered" evidence="1">
    <location>
        <begin position="1"/>
        <end position="370"/>
    </location>
</feature>
<feature type="compositionally biased region" description="Low complexity" evidence="1">
    <location>
        <begin position="276"/>
        <end position="285"/>
    </location>
</feature>
<proteinExistence type="predicted"/>
<comment type="caution">
    <text evidence="2">The sequence shown here is derived from an EMBL/GenBank/DDBJ whole genome shotgun (WGS) entry which is preliminary data.</text>
</comment>
<feature type="compositionally biased region" description="Pro residues" evidence="1">
    <location>
        <begin position="350"/>
        <end position="366"/>
    </location>
</feature>
<sequence length="975" mass="104808">MTTNKRRREILSSEDDSDKGKDTPDPSASVSASRSPSPPPSSRASEALISATLSPARSSDDEDELQEDSSSDDSSSEEASLPPRRSKRQAPEFRVIIPSSSSAAARPLLSHSASSTLAPSSSTSAGPHASTRHSMPLARPRKDEEVLKPIPSPPWATDMYSYAPEKYRLTGRGKDNGKKVDEDVEMRNGEKDTRRITRSKRRPSVSPPTTDRRPQPPSYLGPHERFGHISRSGSRHGHSRDHSRGSTSDSPPVNAGPPVIHSPDGLHHHPQPPPSSLSHSHSYGYGSSGQGYGHGFIGEDDHRGHASASAPAPGSGPGLYSSRPLPPPLERSHYDRNHYPNQTSSRSAYLPPPGPSSYHQPGPPPPRHVHLATRARRHPLLLVRAIMSHQQMGTTTPAVLTVKPEGGTGTAGTLLTPVTLHLLPICILTWGTMQVEDRGTVLSTGISLLRFMGRLLLTILLTRLRCQIRIIEGMARHNHPYLEEIHHPPPLPRTIRIGSPPPGEMPPPRQSEQYSHRYSPSRHVPAPPQNHVYAQGVPPPPAQQPQPRPIQYRYQPPYQKPFYPGETQNKDGVPPRSSASHHGPSATGGSSHTSSAPGSASAQGQGPTLRRQQTAPAVSLSSSTSRQYQQQAPSADDVPPTIHATAAAAAATGAPTTISSARPPPTAPMHVPLAPQEHLILNMNMSMHNDASVQGKGEGKRKDDRGERGEGEERREFPGGGQLIFVNVTGDKHGFTQQQQQIGEPRYAGGSRSATSAAPGYGSAANAIVIDDDEDVKDVGIANGTNGQTRGGGAPPVPTENGSGSAALTPAPTPTSHAADVNGDAINTPAGVDFGLRPPPVKTWTCALTATTTPQAGTGNGNSHSHSRLRRYSSAEGVSHSGSSSSSFSSSRGVDARWAFRIKWYWASQFQLQRHVKRQQPIPSRWLHHMPYPPPPIPSIPAIDMPDPLTHPQWYRQWGLRDQYLCGSCEAIEEA</sequence>
<evidence type="ECO:0000313" key="2">
    <source>
        <dbReference type="EMBL" id="KAF8872805.1"/>
    </source>
</evidence>
<feature type="region of interest" description="Disordered" evidence="1">
    <location>
        <begin position="736"/>
        <end position="759"/>
    </location>
</feature>
<evidence type="ECO:0000313" key="3">
    <source>
        <dbReference type="Proteomes" id="UP000724874"/>
    </source>
</evidence>
<feature type="compositionally biased region" description="Low complexity" evidence="1">
    <location>
        <begin position="549"/>
        <end position="564"/>
    </location>
</feature>
<feature type="compositionally biased region" description="Gly residues" evidence="1">
    <location>
        <begin position="286"/>
        <end position="296"/>
    </location>
</feature>
<feature type="compositionally biased region" description="Acidic residues" evidence="1">
    <location>
        <begin position="60"/>
        <end position="76"/>
    </location>
</feature>
<keyword evidence="3" id="KW-1185">Reference proteome</keyword>
<gene>
    <name evidence="2" type="ORF">CPB84DRAFT_1854297</name>
</gene>
<feature type="compositionally biased region" description="Low complexity" evidence="1">
    <location>
        <begin position="26"/>
        <end position="35"/>
    </location>
</feature>
<feature type="compositionally biased region" description="Pro residues" evidence="1">
    <location>
        <begin position="537"/>
        <end position="548"/>
    </location>
</feature>
<reference evidence="2" key="1">
    <citation type="submission" date="2020-11" db="EMBL/GenBank/DDBJ databases">
        <authorList>
            <consortium name="DOE Joint Genome Institute"/>
            <person name="Ahrendt S."/>
            <person name="Riley R."/>
            <person name="Andreopoulos W."/>
            <person name="LaButti K."/>
            <person name="Pangilinan J."/>
            <person name="Ruiz-duenas F.J."/>
            <person name="Barrasa J.M."/>
            <person name="Sanchez-Garcia M."/>
            <person name="Camarero S."/>
            <person name="Miyauchi S."/>
            <person name="Serrano A."/>
            <person name="Linde D."/>
            <person name="Babiker R."/>
            <person name="Drula E."/>
            <person name="Ayuso-Fernandez I."/>
            <person name="Pacheco R."/>
            <person name="Padilla G."/>
            <person name="Ferreira P."/>
            <person name="Barriuso J."/>
            <person name="Kellner H."/>
            <person name="Castanera R."/>
            <person name="Alfaro M."/>
            <person name="Ramirez L."/>
            <person name="Pisabarro A.G."/>
            <person name="Kuo A."/>
            <person name="Tritt A."/>
            <person name="Lipzen A."/>
            <person name="He G."/>
            <person name="Yan M."/>
            <person name="Ng V."/>
            <person name="Cullen D."/>
            <person name="Martin F."/>
            <person name="Rosso M.-N."/>
            <person name="Henrissat B."/>
            <person name="Hibbett D."/>
            <person name="Martinez A.T."/>
            <person name="Grigoriev I.V."/>
        </authorList>
    </citation>
    <scope>NUCLEOTIDE SEQUENCE</scope>
    <source>
        <strain evidence="2">AH 44721</strain>
    </source>
</reference>
<feature type="compositionally biased region" description="Polar residues" evidence="1">
    <location>
        <begin position="610"/>
        <end position="633"/>
    </location>
</feature>
<organism evidence="2 3">
    <name type="scientific">Gymnopilus junonius</name>
    <name type="common">Spectacular rustgill mushroom</name>
    <name type="synonym">Gymnopilus spectabilis subsp. junonius</name>
    <dbReference type="NCBI Taxonomy" id="109634"/>
    <lineage>
        <taxon>Eukaryota</taxon>
        <taxon>Fungi</taxon>
        <taxon>Dikarya</taxon>
        <taxon>Basidiomycota</taxon>
        <taxon>Agaricomycotina</taxon>
        <taxon>Agaricomycetes</taxon>
        <taxon>Agaricomycetidae</taxon>
        <taxon>Agaricales</taxon>
        <taxon>Agaricineae</taxon>
        <taxon>Hymenogastraceae</taxon>
        <taxon>Gymnopilus</taxon>
    </lineage>
</organism>
<feature type="compositionally biased region" description="Basic and acidic residues" evidence="1">
    <location>
        <begin position="697"/>
        <end position="717"/>
    </location>
</feature>
<evidence type="ECO:0000256" key="1">
    <source>
        <dbReference type="SAM" id="MobiDB-lite"/>
    </source>
</evidence>